<keyword evidence="10" id="KW-1185">Reference proteome</keyword>
<evidence type="ECO:0000256" key="1">
    <source>
        <dbReference type="ARBA" id="ARBA00004308"/>
    </source>
</evidence>
<keyword evidence="4" id="KW-0677">Repeat</keyword>
<comment type="subcellular location">
    <subcellularLocation>
        <location evidence="1">Endomembrane system</location>
    </subcellularLocation>
</comment>
<organism evidence="11">
    <name type="scientific">Echinostoma caproni</name>
    <dbReference type="NCBI Taxonomy" id="27848"/>
    <lineage>
        <taxon>Eukaryota</taxon>
        <taxon>Metazoa</taxon>
        <taxon>Spiralia</taxon>
        <taxon>Lophotrochozoa</taxon>
        <taxon>Platyhelminthes</taxon>
        <taxon>Trematoda</taxon>
        <taxon>Digenea</taxon>
        <taxon>Plagiorchiida</taxon>
        <taxon>Echinostomata</taxon>
        <taxon>Echinostomatoidea</taxon>
        <taxon>Echinostomatidae</taxon>
        <taxon>Echinostoma</taxon>
    </lineage>
</organism>
<dbReference type="InterPro" id="IPR002553">
    <property type="entry name" value="Clathrin/coatomer_adapt-like_N"/>
</dbReference>
<evidence type="ECO:0000313" key="10">
    <source>
        <dbReference type="Proteomes" id="UP000272942"/>
    </source>
</evidence>
<protein>
    <submittedName>
        <fullName evidence="11">Adaptin_N domain-containing protein</fullName>
    </submittedName>
</protein>
<reference evidence="9 10" key="2">
    <citation type="submission" date="2018-11" db="EMBL/GenBank/DDBJ databases">
        <authorList>
            <consortium name="Pathogen Informatics"/>
        </authorList>
    </citation>
    <scope>NUCLEOTIDE SEQUENCE [LARGE SCALE GENOMIC DNA]</scope>
    <source>
        <strain evidence="9 10">Egypt</strain>
    </source>
</reference>
<evidence type="ECO:0000256" key="5">
    <source>
        <dbReference type="ARBA" id="ARBA00022927"/>
    </source>
</evidence>
<evidence type="ECO:0000259" key="8">
    <source>
        <dbReference type="Pfam" id="PF01602"/>
    </source>
</evidence>
<dbReference type="OrthoDB" id="10264595at2759"/>
<dbReference type="Proteomes" id="UP000272942">
    <property type="component" value="Unassembled WGS sequence"/>
</dbReference>
<feature type="compositionally biased region" description="Polar residues" evidence="7">
    <location>
        <begin position="405"/>
        <end position="421"/>
    </location>
</feature>
<dbReference type="InterPro" id="IPR017105">
    <property type="entry name" value="AP3_complex_dsu"/>
</dbReference>
<dbReference type="PANTHER" id="PTHR22781:SF12">
    <property type="entry name" value="AP-3 COMPLEX SUBUNIT DELTA-1"/>
    <property type="match status" value="1"/>
</dbReference>
<evidence type="ECO:0000313" key="9">
    <source>
        <dbReference type="EMBL" id="VDP83728.1"/>
    </source>
</evidence>
<dbReference type="SUPFAM" id="SSF48371">
    <property type="entry name" value="ARM repeat"/>
    <property type="match status" value="1"/>
</dbReference>
<accession>A0A183ANK1</accession>
<evidence type="ECO:0000256" key="6">
    <source>
        <dbReference type="ARBA" id="ARBA00023136"/>
    </source>
</evidence>
<keyword evidence="5" id="KW-0653">Protein transport</keyword>
<feature type="region of interest" description="Disordered" evidence="7">
    <location>
        <begin position="402"/>
        <end position="421"/>
    </location>
</feature>
<feature type="compositionally biased region" description="Polar residues" evidence="7">
    <location>
        <begin position="469"/>
        <end position="484"/>
    </location>
</feature>
<dbReference type="EMBL" id="UZAN01046113">
    <property type="protein sequence ID" value="VDP83728.1"/>
    <property type="molecule type" value="Genomic_DNA"/>
</dbReference>
<dbReference type="GO" id="GO:0030123">
    <property type="term" value="C:AP-3 adaptor complex"/>
    <property type="evidence" value="ECO:0007669"/>
    <property type="project" value="InterPro"/>
</dbReference>
<evidence type="ECO:0000256" key="2">
    <source>
        <dbReference type="ARBA" id="ARBA00006613"/>
    </source>
</evidence>
<dbReference type="InterPro" id="IPR016024">
    <property type="entry name" value="ARM-type_fold"/>
</dbReference>
<keyword evidence="6" id="KW-0472">Membrane</keyword>
<evidence type="ECO:0000256" key="7">
    <source>
        <dbReference type="SAM" id="MobiDB-lite"/>
    </source>
</evidence>
<dbReference type="Pfam" id="PF01602">
    <property type="entry name" value="Adaptin_N"/>
    <property type="match status" value="1"/>
</dbReference>
<gene>
    <name evidence="9" type="ORF">ECPE_LOCUS8536</name>
</gene>
<evidence type="ECO:0000256" key="3">
    <source>
        <dbReference type="ARBA" id="ARBA00022448"/>
    </source>
</evidence>
<dbReference type="AlphaFoldDB" id="A0A183ANK1"/>
<feature type="domain" description="Clathrin/coatomer adaptor adaptin-like N-terminal" evidence="8">
    <location>
        <begin position="1"/>
        <end position="276"/>
    </location>
</feature>
<dbReference type="WBParaSite" id="ECPE_0000856201-mRNA-1">
    <property type="protein sequence ID" value="ECPE_0000856201-mRNA-1"/>
    <property type="gene ID" value="ECPE_0000856201"/>
</dbReference>
<dbReference type="PANTHER" id="PTHR22781">
    <property type="entry name" value="DELTA ADAPTIN-RELATED"/>
    <property type="match status" value="1"/>
</dbReference>
<keyword evidence="3" id="KW-0813">Transport</keyword>
<evidence type="ECO:0000256" key="4">
    <source>
        <dbReference type="ARBA" id="ARBA00022737"/>
    </source>
</evidence>
<evidence type="ECO:0000313" key="11">
    <source>
        <dbReference type="WBParaSite" id="ECPE_0000856201-mRNA-1"/>
    </source>
</evidence>
<dbReference type="GO" id="GO:0006896">
    <property type="term" value="P:Golgi to vacuole transport"/>
    <property type="evidence" value="ECO:0007669"/>
    <property type="project" value="TreeGrafter"/>
</dbReference>
<comment type="similarity">
    <text evidence="2">Belongs to the adaptor complexes large subunit family.</text>
</comment>
<dbReference type="Gene3D" id="1.25.10.10">
    <property type="entry name" value="Leucine-rich Repeat Variant"/>
    <property type="match status" value="1"/>
</dbReference>
<dbReference type="InterPro" id="IPR011989">
    <property type="entry name" value="ARM-like"/>
</dbReference>
<dbReference type="GO" id="GO:0006623">
    <property type="term" value="P:protein targeting to vacuole"/>
    <property type="evidence" value="ECO:0007669"/>
    <property type="project" value="TreeGrafter"/>
</dbReference>
<reference evidence="11" key="1">
    <citation type="submission" date="2016-06" db="UniProtKB">
        <authorList>
            <consortium name="WormBaseParasite"/>
        </authorList>
    </citation>
    <scope>IDENTIFICATION</scope>
</reference>
<feature type="region of interest" description="Disordered" evidence="7">
    <location>
        <begin position="443"/>
        <end position="485"/>
    </location>
</feature>
<sequence>MTKILQYHPKIVQSHKDLIFRCLDDKDESIRLRALNLLHGMVTKKNLVEIVKFLMRHVANQSSGVHYRNELVSKLVHLCSQDNYHYVTSFEWYISVLVELARTEGVRNGTLLSDQLMDVAIRVPSVRTFCVEQMAILLNVCASTTTTLNAHQNALHVVVHAASWICGEYAKYLERPRQVLEDMISTANHLVDLPGHVQSVLVLNTFKLYCSLVHSWTEETATQCAQLTTDSLANVHRLLDRLLELSHYLSDKFALFVHSPDLEVQERAVSLHQLLSLVTRRLNKIQSVCSEEMPQLAPNVVLPNCDEPNGVDSMSPTNDSLLSSKSLAQTVLDSIQSLTRELDTLFAGEINPVAPKAQRKVPIPAELNLDEWINPLVQATLKPVEQSISPRPEPTETLFAKSKRLGTSSNHTNASNEIFSGLSTRSPKVVLTKEQLDEMRQRRLEQQQRNPHYLKSTTRTVNGDDRSSMPETGATSPQLSQISPNHEIRVDVRQAAVVQSDAGNF</sequence>
<name>A0A183ANK1_9TREM</name>
<proteinExistence type="inferred from homology"/>
<dbReference type="GO" id="GO:0010008">
    <property type="term" value="C:endosome membrane"/>
    <property type="evidence" value="ECO:0007669"/>
    <property type="project" value="TreeGrafter"/>
</dbReference>